<organism evidence="2 3">
    <name type="scientific">Salimicrobium flavidum</name>
    <dbReference type="NCBI Taxonomy" id="570947"/>
    <lineage>
        <taxon>Bacteria</taxon>
        <taxon>Bacillati</taxon>
        <taxon>Bacillota</taxon>
        <taxon>Bacilli</taxon>
        <taxon>Bacillales</taxon>
        <taxon>Bacillaceae</taxon>
        <taxon>Salimicrobium</taxon>
    </lineage>
</organism>
<name>A0A1N7J9A2_9BACI</name>
<accession>A0A1N7J9A2</accession>
<dbReference type="Proteomes" id="UP000187608">
    <property type="component" value="Unassembled WGS sequence"/>
</dbReference>
<proteinExistence type="predicted"/>
<evidence type="ECO:0000256" key="1">
    <source>
        <dbReference type="SAM" id="Coils"/>
    </source>
</evidence>
<evidence type="ECO:0000313" key="2">
    <source>
        <dbReference type="EMBL" id="SIS45933.1"/>
    </source>
</evidence>
<keyword evidence="3" id="KW-1185">Reference proteome</keyword>
<reference evidence="3" key="1">
    <citation type="submission" date="2017-01" db="EMBL/GenBank/DDBJ databases">
        <authorList>
            <person name="Varghese N."/>
            <person name="Submissions S."/>
        </authorList>
    </citation>
    <scope>NUCLEOTIDE SEQUENCE [LARGE SCALE GENOMIC DNA]</scope>
    <source>
        <strain evidence="3">DSM 23127</strain>
    </source>
</reference>
<sequence>MDIKARIMKDLEQLNEEEREELLEEIRKKYMEPETWWNKGGDETYEEW</sequence>
<dbReference type="EMBL" id="FTOC01000004">
    <property type="protein sequence ID" value="SIS45933.1"/>
    <property type="molecule type" value="Genomic_DNA"/>
</dbReference>
<keyword evidence="1" id="KW-0175">Coiled coil</keyword>
<evidence type="ECO:0000313" key="3">
    <source>
        <dbReference type="Proteomes" id="UP000187608"/>
    </source>
</evidence>
<gene>
    <name evidence="2" type="ORF">SAMN05421687_104204</name>
</gene>
<dbReference type="AlphaFoldDB" id="A0A1N7J9A2"/>
<dbReference type="STRING" id="570947.SAMN05421687_104204"/>
<feature type="coiled-coil region" evidence="1">
    <location>
        <begin position="1"/>
        <end position="28"/>
    </location>
</feature>
<dbReference type="RefSeq" id="WP_159438204.1">
    <property type="nucleotide sequence ID" value="NZ_FTOC01000004.1"/>
</dbReference>
<protein>
    <submittedName>
        <fullName evidence="2">Uncharacterized protein</fullName>
    </submittedName>
</protein>